<evidence type="ECO:0000313" key="1">
    <source>
        <dbReference type="EMBL" id="MBO9203220.1"/>
    </source>
</evidence>
<organism evidence="1 2">
    <name type="scientific">Niastella soli</name>
    <dbReference type="NCBI Taxonomy" id="2821487"/>
    <lineage>
        <taxon>Bacteria</taxon>
        <taxon>Pseudomonadati</taxon>
        <taxon>Bacteroidota</taxon>
        <taxon>Chitinophagia</taxon>
        <taxon>Chitinophagales</taxon>
        <taxon>Chitinophagaceae</taxon>
        <taxon>Niastella</taxon>
    </lineage>
</organism>
<sequence>MVNPKPIAEILIILTLATIACNSHPALNPMSRVEPRLNIHEYDSTVFESVYHKLHSGDSLSQETIDSFASKVETRADFYDLLERFDKQYLFPVKYNSFEVATESRLVSWLLFPTELDTKPSKIELLKRVEYVKNDTAFSYYVFQFKTEEPHWSAKDGWMVGVVGPYLNNSQPYDWAKATFSRFSKISETSPEMEVEWIHNNVYQKMFEN</sequence>
<dbReference type="EMBL" id="JAGHKO010000005">
    <property type="protein sequence ID" value="MBO9203220.1"/>
    <property type="molecule type" value="Genomic_DNA"/>
</dbReference>
<evidence type="ECO:0008006" key="3">
    <source>
        <dbReference type="Google" id="ProtNLM"/>
    </source>
</evidence>
<proteinExistence type="predicted"/>
<protein>
    <recommendedName>
        <fullName evidence="3">DUF4136 domain-containing protein</fullName>
    </recommendedName>
</protein>
<name>A0ABS3YZ79_9BACT</name>
<dbReference type="PROSITE" id="PS51257">
    <property type="entry name" value="PROKAR_LIPOPROTEIN"/>
    <property type="match status" value="1"/>
</dbReference>
<dbReference type="Proteomes" id="UP000677244">
    <property type="component" value="Unassembled WGS sequence"/>
</dbReference>
<gene>
    <name evidence="1" type="ORF">J7I42_23220</name>
</gene>
<reference evidence="1 2" key="1">
    <citation type="submission" date="2021-03" db="EMBL/GenBank/DDBJ databases">
        <title>Assistant Professor.</title>
        <authorList>
            <person name="Huq M.A."/>
        </authorList>
    </citation>
    <scope>NUCLEOTIDE SEQUENCE [LARGE SCALE GENOMIC DNA]</scope>
    <source>
        <strain evidence="1 2">MAH-29</strain>
    </source>
</reference>
<accession>A0ABS3YZ79</accession>
<evidence type="ECO:0000313" key="2">
    <source>
        <dbReference type="Proteomes" id="UP000677244"/>
    </source>
</evidence>
<comment type="caution">
    <text evidence="1">The sequence shown here is derived from an EMBL/GenBank/DDBJ whole genome shotgun (WGS) entry which is preliminary data.</text>
</comment>
<keyword evidence="2" id="KW-1185">Reference proteome</keyword>
<dbReference type="RefSeq" id="WP_209141271.1">
    <property type="nucleotide sequence ID" value="NZ_JAGHKO010000005.1"/>
</dbReference>